<dbReference type="HAMAP" id="MF_02100">
    <property type="entry name" value="Methyltr_YrrT"/>
    <property type="match status" value="1"/>
</dbReference>
<comment type="similarity">
    <text evidence="4">Belongs to the methyltransferase superfamily. YrrT family.</text>
</comment>
<dbReference type="AlphaFoldDB" id="A0A023D9X3"/>
<dbReference type="InterPro" id="IPR029063">
    <property type="entry name" value="SAM-dependent_MTases_sf"/>
</dbReference>
<feature type="binding site" evidence="4">
    <location>
        <position position="97"/>
    </location>
    <ligand>
        <name>S-adenosyl-L-methionine</name>
        <dbReference type="ChEBI" id="CHEBI:59789"/>
    </ligand>
</feature>
<comment type="caution">
    <text evidence="6">The sequence shown here is derived from an EMBL/GenBank/DDBJ whole genome shotgun (WGS) entry which is preliminary data.</text>
</comment>
<protein>
    <recommendedName>
        <fullName evidence="4">Uncharacterized methyltransferase GCA01S_001_01070</fullName>
        <ecNumber evidence="4">2.1.1.-</ecNumber>
    </recommendedName>
</protein>
<evidence type="ECO:0000256" key="1">
    <source>
        <dbReference type="ARBA" id="ARBA00022603"/>
    </source>
</evidence>
<reference evidence="6 7" key="1">
    <citation type="submission" date="2014-04" db="EMBL/GenBank/DDBJ databases">
        <title>Whole genome shotgun sequence of Geobacillus caldoxylosilyticus NBRC 107762.</title>
        <authorList>
            <person name="Hosoyama A."/>
            <person name="Hosoyama Y."/>
            <person name="Katano-Makiyama Y."/>
            <person name="Tsuchikane K."/>
            <person name="Ohji S."/>
            <person name="Ichikawa N."/>
            <person name="Yamazoe A."/>
            <person name="Fujita N."/>
        </authorList>
    </citation>
    <scope>NUCLEOTIDE SEQUENCE [LARGE SCALE GENOMIC DNA]</scope>
    <source>
        <strain evidence="6 7">NBRC 107762</strain>
    </source>
</reference>
<comment type="function">
    <text evidence="4">Could be a S-adenosyl-L-methionine-dependent methyltransferase.</text>
</comment>
<keyword evidence="1 4" id="KW-0489">Methyltransferase</keyword>
<dbReference type="SUPFAM" id="SSF53335">
    <property type="entry name" value="S-adenosyl-L-methionine-dependent methyltransferases"/>
    <property type="match status" value="1"/>
</dbReference>
<evidence type="ECO:0000259" key="5">
    <source>
        <dbReference type="Pfam" id="PF13649"/>
    </source>
</evidence>
<feature type="binding site" evidence="4">
    <location>
        <position position="74"/>
    </location>
    <ligand>
        <name>S-adenosyl-L-methionine</name>
        <dbReference type="ChEBI" id="CHEBI:59789"/>
    </ligand>
</feature>
<feature type="binding site" evidence="4">
    <location>
        <position position="53"/>
    </location>
    <ligand>
        <name>S-adenosyl-L-methionine</name>
        <dbReference type="ChEBI" id="CHEBI:59789"/>
    </ligand>
</feature>
<evidence type="ECO:0000313" key="6">
    <source>
        <dbReference type="EMBL" id="GAJ38160.1"/>
    </source>
</evidence>
<sequence>MGREFLDLFEEWAESYDQSVEGYDEEYREVFANYDDILNTVADKAGNVVLEFGVGTGNLTQKLIGQGKTVYGVEPSAPMRKKAREKLGAHVSIVDGDFLQFPLPPEPIDTVVSTYAFHHLTDAEKGEAIAKYGKLLKKGDKIVFADTAFRDKQAFQQAIQEARARGFHNLAEDLEREYYTTLDVLTKLFAEHGFSVTFTQKNAFVWVMEAVKQEK</sequence>
<dbReference type="Gene3D" id="3.40.50.150">
    <property type="entry name" value="Vaccinia Virus protein VP39"/>
    <property type="match status" value="1"/>
</dbReference>
<dbReference type="InterPro" id="IPR041698">
    <property type="entry name" value="Methyltransf_25"/>
</dbReference>
<evidence type="ECO:0000256" key="3">
    <source>
        <dbReference type="ARBA" id="ARBA00022691"/>
    </source>
</evidence>
<keyword evidence="3 4" id="KW-0949">S-adenosyl-L-methionine</keyword>
<name>A0A023D9X3_9BACL</name>
<proteinExistence type="inferred from homology"/>
<dbReference type="CDD" id="cd02440">
    <property type="entry name" value="AdoMet_MTases"/>
    <property type="match status" value="1"/>
</dbReference>
<dbReference type="RefSeq" id="WP_042406348.1">
    <property type="nucleotide sequence ID" value="NZ_BAWO01000001.1"/>
</dbReference>
<dbReference type="GO" id="GO:0008757">
    <property type="term" value="F:S-adenosylmethionine-dependent methyltransferase activity"/>
    <property type="evidence" value="ECO:0007669"/>
    <property type="project" value="UniProtKB-UniRule"/>
</dbReference>
<dbReference type="Proteomes" id="UP000023561">
    <property type="component" value="Unassembled WGS sequence"/>
</dbReference>
<keyword evidence="7" id="KW-1185">Reference proteome</keyword>
<gene>
    <name evidence="6" type="ORF">GCA01S_001_01070</name>
</gene>
<dbReference type="GeneID" id="301193860"/>
<evidence type="ECO:0000256" key="2">
    <source>
        <dbReference type="ARBA" id="ARBA00022679"/>
    </source>
</evidence>
<dbReference type="EMBL" id="BAWO01000001">
    <property type="protein sequence ID" value="GAJ38160.1"/>
    <property type="molecule type" value="Genomic_DNA"/>
</dbReference>
<keyword evidence="2 4" id="KW-0808">Transferase</keyword>
<organism evidence="6 7">
    <name type="scientific">Parageobacillus caldoxylosilyticus NBRC 107762</name>
    <dbReference type="NCBI Taxonomy" id="1220594"/>
    <lineage>
        <taxon>Bacteria</taxon>
        <taxon>Bacillati</taxon>
        <taxon>Bacillota</taxon>
        <taxon>Bacilli</taxon>
        <taxon>Bacillales</taxon>
        <taxon>Anoxybacillaceae</taxon>
        <taxon>Saccharococcus</taxon>
    </lineage>
</organism>
<accession>A0A023D9X3</accession>
<evidence type="ECO:0000313" key="7">
    <source>
        <dbReference type="Proteomes" id="UP000023561"/>
    </source>
</evidence>
<dbReference type="OrthoDB" id="465705at2"/>
<dbReference type="Pfam" id="PF13649">
    <property type="entry name" value="Methyltransf_25"/>
    <property type="match status" value="1"/>
</dbReference>
<dbReference type="GO" id="GO:0032259">
    <property type="term" value="P:methylation"/>
    <property type="evidence" value="ECO:0007669"/>
    <property type="project" value="UniProtKB-KW"/>
</dbReference>
<dbReference type="PANTHER" id="PTHR43861">
    <property type="entry name" value="TRANS-ACONITATE 2-METHYLTRANSFERASE-RELATED"/>
    <property type="match status" value="1"/>
</dbReference>
<dbReference type="InterPro" id="IPR023553">
    <property type="entry name" value="Uncharacterised_MeTfrase_YrrT"/>
</dbReference>
<evidence type="ECO:0000256" key="4">
    <source>
        <dbReference type="HAMAP-Rule" id="MF_02100"/>
    </source>
</evidence>
<dbReference type="PANTHER" id="PTHR43861:SF1">
    <property type="entry name" value="TRANS-ACONITATE 2-METHYLTRANSFERASE"/>
    <property type="match status" value="1"/>
</dbReference>
<feature type="domain" description="Methyltransferase" evidence="5">
    <location>
        <begin position="49"/>
        <end position="139"/>
    </location>
</feature>
<dbReference type="EC" id="2.1.1.-" evidence="4"/>